<dbReference type="EMBL" id="CP041637">
    <property type="protein sequence ID" value="QDO94601.1"/>
    <property type="molecule type" value="Genomic_DNA"/>
</dbReference>
<evidence type="ECO:0000259" key="2">
    <source>
        <dbReference type="Pfam" id="PF13649"/>
    </source>
</evidence>
<dbReference type="RefSeq" id="WP_143381485.1">
    <property type="nucleotide sequence ID" value="NZ_CP041637.1"/>
</dbReference>
<dbReference type="OrthoDB" id="9804312at2"/>
<dbReference type="SUPFAM" id="SSF53335">
    <property type="entry name" value="S-adenosyl-L-methionine-dependent methyltransferases"/>
    <property type="match status" value="1"/>
</dbReference>
<dbReference type="KEGG" id="fop:FNB79_11705"/>
<dbReference type="InterPro" id="IPR029063">
    <property type="entry name" value="SAM-dependent_MTases_sf"/>
</dbReference>
<evidence type="ECO:0000313" key="3">
    <source>
        <dbReference type="EMBL" id="QDO94601.1"/>
    </source>
</evidence>
<dbReference type="PANTHER" id="PTHR43861">
    <property type="entry name" value="TRANS-ACONITATE 2-METHYLTRANSFERASE-RELATED"/>
    <property type="match status" value="1"/>
</dbReference>
<organism evidence="3 4">
    <name type="scientific">Formosa sediminum</name>
    <dbReference type="NCBI Taxonomy" id="2594004"/>
    <lineage>
        <taxon>Bacteria</taxon>
        <taxon>Pseudomonadati</taxon>
        <taxon>Bacteroidota</taxon>
        <taxon>Flavobacteriia</taxon>
        <taxon>Flavobacteriales</taxon>
        <taxon>Flavobacteriaceae</taxon>
        <taxon>Formosa</taxon>
    </lineage>
</organism>
<dbReference type="PANTHER" id="PTHR43861:SF3">
    <property type="entry name" value="PUTATIVE (AFU_ORTHOLOGUE AFUA_2G14390)-RELATED"/>
    <property type="match status" value="1"/>
</dbReference>
<dbReference type="Pfam" id="PF13649">
    <property type="entry name" value="Methyltransf_25"/>
    <property type="match status" value="1"/>
</dbReference>
<keyword evidence="1 3" id="KW-0808">Transferase</keyword>
<keyword evidence="3" id="KW-0489">Methyltransferase</keyword>
<dbReference type="InterPro" id="IPR041698">
    <property type="entry name" value="Methyltransf_25"/>
</dbReference>
<dbReference type="AlphaFoldDB" id="A0A516GSV0"/>
<dbReference type="GO" id="GO:0008168">
    <property type="term" value="F:methyltransferase activity"/>
    <property type="evidence" value="ECO:0007669"/>
    <property type="project" value="UniProtKB-KW"/>
</dbReference>
<proteinExistence type="predicted"/>
<sequence length="201" mass="22816">MKQTPLDFWNDRYGQDTFAYGTNPNAFFKTQLDCLKPGTLLLPAEGEGRNAVYATLQGWKVSAFDISEQAKRKAELLAERHKVSIEYEVTGILEYNNTNLFDVIGLCYTHFPISIRKQAHLHLINLLKPGGTMIFECFAKRQLNYNSGGPKDNAMLFSLEEVKSEFPNLEFSILKETKITLSEGEFHQGEAKVIRFVGTKL</sequence>
<keyword evidence="4" id="KW-1185">Reference proteome</keyword>
<dbReference type="Gene3D" id="3.40.50.150">
    <property type="entry name" value="Vaccinia Virus protein VP39"/>
    <property type="match status" value="1"/>
</dbReference>
<feature type="domain" description="Methyltransferase" evidence="2">
    <location>
        <begin position="46"/>
        <end position="131"/>
    </location>
</feature>
<evidence type="ECO:0000313" key="4">
    <source>
        <dbReference type="Proteomes" id="UP000319209"/>
    </source>
</evidence>
<dbReference type="GO" id="GO:0032259">
    <property type="term" value="P:methylation"/>
    <property type="evidence" value="ECO:0007669"/>
    <property type="project" value="UniProtKB-KW"/>
</dbReference>
<evidence type="ECO:0000256" key="1">
    <source>
        <dbReference type="ARBA" id="ARBA00022679"/>
    </source>
</evidence>
<accession>A0A516GSV0</accession>
<dbReference type="Proteomes" id="UP000319209">
    <property type="component" value="Chromosome"/>
</dbReference>
<gene>
    <name evidence="3" type="ORF">FNB79_11705</name>
</gene>
<reference evidence="3 4" key="1">
    <citation type="submission" date="2019-07" db="EMBL/GenBank/DDBJ databases">
        <title>Genome sequencing for Formosa sp. PS13.</title>
        <authorList>
            <person name="Park S.-J."/>
        </authorList>
    </citation>
    <scope>NUCLEOTIDE SEQUENCE [LARGE SCALE GENOMIC DNA]</scope>
    <source>
        <strain evidence="3 4">PS13</strain>
    </source>
</reference>
<protein>
    <submittedName>
        <fullName evidence="3">Class I SAM-dependent methyltransferase</fullName>
    </submittedName>
</protein>
<name>A0A516GSV0_9FLAO</name>